<dbReference type="Gene3D" id="3.40.50.150">
    <property type="entry name" value="Vaccinia Virus protein VP39"/>
    <property type="match status" value="1"/>
</dbReference>
<evidence type="ECO:0000256" key="2">
    <source>
        <dbReference type="ARBA" id="ARBA00022679"/>
    </source>
</evidence>
<dbReference type="SUPFAM" id="SSF53335">
    <property type="entry name" value="S-adenosyl-L-methionine-dependent methyltransferases"/>
    <property type="match status" value="1"/>
</dbReference>
<dbReference type="Pfam" id="PF02086">
    <property type="entry name" value="MethyltransfD12"/>
    <property type="match status" value="1"/>
</dbReference>
<keyword evidence="2 4" id="KW-0808">Transferase</keyword>
<dbReference type="GO" id="GO:0009307">
    <property type="term" value="P:DNA restriction-modification system"/>
    <property type="evidence" value="ECO:0007669"/>
    <property type="project" value="InterPro"/>
</dbReference>
<organism evidence="4 5">
    <name type="scientific">Acidomonas methanolica NBRC 104435</name>
    <dbReference type="NCBI Taxonomy" id="1231351"/>
    <lineage>
        <taxon>Bacteria</taxon>
        <taxon>Pseudomonadati</taxon>
        <taxon>Pseudomonadota</taxon>
        <taxon>Alphaproteobacteria</taxon>
        <taxon>Acetobacterales</taxon>
        <taxon>Acetobacteraceae</taxon>
        <taxon>Acidomonas</taxon>
    </lineage>
</organism>
<evidence type="ECO:0000256" key="1">
    <source>
        <dbReference type="ARBA" id="ARBA00022603"/>
    </source>
</evidence>
<name>A0A023DAJ1_ACIMT</name>
<keyword evidence="3" id="KW-0949">S-adenosyl-L-methionine</keyword>
<evidence type="ECO:0000313" key="4">
    <source>
        <dbReference type="EMBL" id="GAJ30715.1"/>
    </source>
</evidence>
<dbReference type="InterPro" id="IPR012327">
    <property type="entry name" value="MeTrfase_D12"/>
</dbReference>
<keyword evidence="5" id="KW-1185">Reference proteome</keyword>
<evidence type="ECO:0000256" key="3">
    <source>
        <dbReference type="ARBA" id="ARBA00022691"/>
    </source>
</evidence>
<keyword evidence="1 4" id="KW-0489">Methyltransferase</keyword>
<sequence>MNPADHSRLAVGFAMFFLNRTNRSGILNGGIIGGRNQTGPWKIDARYNANKLVTRIEAVARMKQNITLSNLDAVNLINQGAKKWPPNTLVYLDPPYYEKGRDLYYDFYEHDDHKAVADLVQDKLSKQHWIVSYDNVDAICEMYENRRRAIYSIGYSARSTKKGSEVMFFSDGLKAPALVGPIVATEEPTSEPIETACYRKAMVG</sequence>
<comment type="caution">
    <text evidence="4">The sequence shown here is derived from an EMBL/GenBank/DDBJ whole genome shotgun (WGS) entry which is preliminary data.</text>
</comment>
<proteinExistence type="predicted"/>
<protein>
    <submittedName>
        <fullName evidence="4">Adenine-specific DNA methyltransferase</fullName>
    </submittedName>
</protein>
<dbReference type="GO" id="GO:0009007">
    <property type="term" value="F:site-specific DNA-methyltransferase (adenine-specific) activity"/>
    <property type="evidence" value="ECO:0007669"/>
    <property type="project" value="UniProtKB-EC"/>
</dbReference>
<dbReference type="AlphaFoldDB" id="A0A023DAJ1"/>
<dbReference type="GO" id="GO:0043565">
    <property type="term" value="F:sequence-specific DNA binding"/>
    <property type="evidence" value="ECO:0007669"/>
    <property type="project" value="TreeGrafter"/>
</dbReference>
<dbReference type="InterPro" id="IPR029063">
    <property type="entry name" value="SAM-dependent_MTases_sf"/>
</dbReference>
<evidence type="ECO:0000313" key="5">
    <source>
        <dbReference type="Proteomes" id="UP000019760"/>
    </source>
</evidence>
<dbReference type="GO" id="GO:0006298">
    <property type="term" value="P:mismatch repair"/>
    <property type="evidence" value="ECO:0007669"/>
    <property type="project" value="TreeGrafter"/>
</dbReference>
<dbReference type="PANTHER" id="PTHR30481:SF2">
    <property type="entry name" value="SITE-SPECIFIC DNA-METHYLTRANSFERASE (ADENINE-SPECIFIC)"/>
    <property type="match status" value="1"/>
</dbReference>
<dbReference type="Proteomes" id="UP000019760">
    <property type="component" value="Unassembled WGS sequence"/>
</dbReference>
<reference evidence="4 5" key="2">
    <citation type="journal article" date="2014" name="FEMS Microbiol. Lett.">
        <title>Draft genomic DNA sequence of the facultatively methylotrophic bacterium Acidomonas methanolica type strain MB58.</title>
        <authorList>
            <person name="Higashiura N."/>
            <person name="Hadano H."/>
            <person name="Hirakawa H."/>
            <person name="Matsutani M."/>
            <person name="Takabe S."/>
            <person name="Matsushita K."/>
            <person name="Azuma Y."/>
        </authorList>
    </citation>
    <scope>NUCLEOTIDE SEQUENCE [LARGE SCALE GENOMIC DNA]</scope>
    <source>
        <strain evidence="4 5">MB58</strain>
    </source>
</reference>
<dbReference type="GO" id="GO:0032259">
    <property type="term" value="P:methylation"/>
    <property type="evidence" value="ECO:0007669"/>
    <property type="project" value="UniProtKB-KW"/>
</dbReference>
<reference evidence="5" key="1">
    <citation type="journal article" date="2014" name="FEMS Microbiol. Lett.">
        <title>Draft Genomic DNA Sequence of the Facultatively Methylotrophic Bacterium Acidomonas methanolica type strain MB58.</title>
        <authorList>
            <person name="Higashiura N."/>
            <person name="Hadano H."/>
            <person name="Hirakawa H."/>
            <person name="Matsutani M."/>
            <person name="Takabe S."/>
            <person name="Matsushita K."/>
            <person name="Azuma Y."/>
        </authorList>
    </citation>
    <scope>NUCLEOTIDE SEQUENCE [LARGE SCALE GENOMIC DNA]</scope>
    <source>
        <strain evidence="5">MB58</strain>
    </source>
</reference>
<dbReference type="PANTHER" id="PTHR30481">
    <property type="entry name" value="DNA ADENINE METHYLASE"/>
    <property type="match status" value="1"/>
</dbReference>
<accession>A0A023DAJ1</accession>
<gene>
    <name evidence="4" type="ORF">Amme_246_005</name>
</gene>
<dbReference type="EMBL" id="BAND01000228">
    <property type="protein sequence ID" value="GAJ30715.1"/>
    <property type="molecule type" value="Genomic_DNA"/>
</dbReference>
<dbReference type="GO" id="GO:1904047">
    <property type="term" value="F:S-adenosyl-L-methionine binding"/>
    <property type="evidence" value="ECO:0007669"/>
    <property type="project" value="TreeGrafter"/>
</dbReference>